<dbReference type="NCBIfam" id="TIGR00545">
    <property type="entry name" value="lipoyltrans"/>
    <property type="match status" value="1"/>
</dbReference>
<dbReference type="InterPro" id="IPR004562">
    <property type="entry name" value="LipoylTrfase_LipoateP_Ligase"/>
</dbReference>
<gene>
    <name evidence="3" type="ORF">C823_02160</name>
</gene>
<sequence>MYKYVIGTSNDPYYNLAFEETLFQFTDEETIIFYLWQNENTIVVGKNQDVYTECRADEFMKNKGVIARRKSGGGAVYHDLGNLCFSIISRKSQVQLCDYRNLICRALIEFGIHAEYNGRNDLVIGEKKFSGNAVRDDGKIVCQHGTILINTSIKTMNRYLTPDVKKLERNGVRSVVSRVMNLSEISDNITVKDFGHACIDVFQMQQLSVEIDMEDVLVRMNKYADTEWIFGRKMI</sequence>
<proteinExistence type="predicted"/>
<dbReference type="Proteomes" id="UP000012589">
    <property type="component" value="Unassembled WGS sequence"/>
</dbReference>
<dbReference type="InterPro" id="IPR045864">
    <property type="entry name" value="aa-tRNA-synth_II/BPL/LPL"/>
</dbReference>
<dbReference type="GO" id="GO:0005737">
    <property type="term" value="C:cytoplasm"/>
    <property type="evidence" value="ECO:0007669"/>
    <property type="project" value="TreeGrafter"/>
</dbReference>
<dbReference type="OrthoDB" id="9788148at2"/>
<dbReference type="InterPro" id="IPR004143">
    <property type="entry name" value="BPL_LPL_catalytic"/>
</dbReference>
<dbReference type="PROSITE" id="PS51733">
    <property type="entry name" value="BPL_LPL_CATALYTIC"/>
    <property type="match status" value="1"/>
</dbReference>
<evidence type="ECO:0000313" key="3">
    <source>
        <dbReference type="EMBL" id="EMZ27811.1"/>
    </source>
</evidence>
<dbReference type="PANTHER" id="PTHR12561:SF3">
    <property type="entry name" value="LIPOYLTRANSFERASE 1, MITOCHONDRIAL"/>
    <property type="match status" value="1"/>
</dbReference>
<dbReference type="PANTHER" id="PTHR12561">
    <property type="entry name" value="LIPOATE-PROTEIN LIGASE"/>
    <property type="match status" value="1"/>
</dbReference>
<keyword evidence="3" id="KW-0808">Transferase</keyword>
<evidence type="ECO:0000259" key="2">
    <source>
        <dbReference type="PROSITE" id="PS51733"/>
    </source>
</evidence>
<comment type="caution">
    <text evidence="3">The sequence shown here is derived from an EMBL/GenBank/DDBJ whole genome shotgun (WGS) entry which is preliminary data.</text>
</comment>
<dbReference type="HOGENOM" id="CLU_022986_4_2_9"/>
<dbReference type="Pfam" id="PF21948">
    <property type="entry name" value="LplA-B_cat"/>
    <property type="match status" value="1"/>
</dbReference>
<dbReference type="PATRIC" id="fig|1235802.3.peg.2295"/>
<dbReference type="GO" id="GO:0140096">
    <property type="term" value="F:catalytic activity, acting on a protein"/>
    <property type="evidence" value="ECO:0007669"/>
    <property type="project" value="UniProtKB-ARBA"/>
</dbReference>
<dbReference type="CDD" id="cd16443">
    <property type="entry name" value="LplA"/>
    <property type="match status" value="1"/>
</dbReference>
<dbReference type="GO" id="GO:0017118">
    <property type="term" value="F:lipoyltransferase activity"/>
    <property type="evidence" value="ECO:0007669"/>
    <property type="project" value="TreeGrafter"/>
</dbReference>
<dbReference type="EMBL" id="AQFT01000067">
    <property type="protein sequence ID" value="EMZ27811.1"/>
    <property type="molecule type" value="Genomic_DNA"/>
</dbReference>
<dbReference type="SUPFAM" id="SSF55681">
    <property type="entry name" value="Class II aaRS and biotin synthetases"/>
    <property type="match status" value="1"/>
</dbReference>
<organism evidence="3 4">
    <name type="scientific">Eubacterium plexicaudatum ASF492</name>
    <dbReference type="NCBI Taxonomy" id="1235802"/>
    <lineage>
        <taxon>Bacteria</taxon>
        <taxon>Bacillati</taxon>
        <taxon>Bacillota</taxon>
        <taxon>Clostridia</taxon>
        <taxon>Eubacteriales</taxon>
        <taxon>Eubacteriaceae</taxon>
        <taxon>Eubacterium</taxon>
    </lineage>
</organism>
<keyword evidence="4" id="KW-1185">Reference proteome</keyword>
<dbReference type="GO" id="GO:0009249">
    <property type="term" value="P:protein lipoylation"/>
    <property type="evidence" value="ECO:0007669"/>
    <property type="project" value="InterPro"/>
</dbReference>
<evidence type="ECO:0000256" key="1">
    <source>
        <dbReference type="ARBA" id="ARBA00005085"/>
    </source>
</evidence>
<feature type="domain" description="BPL/LPL catalytic" evidence="2">
    <location>
        <begin position="27"/>
        <end position="210"/>
    </location>
</feature>
<dbReference type="AlphaFoldDB" id="N2AIC6"/>
<dbReference type="UniPathway" id="UPA00537">
    <property type="reaction ID" value="UER00595"/>
</dbReference>
<dbReference type="GO" id="GO:0016874">
    <property type="term" value="F:ligase activity"/>
    <property type="evidence" value="ECO:0007669"/>
    <property type="project" value="UniProtKB-KW"/>
</dbReference>
<dbReference type="Gene3D" id="3.30.930.10">
    <property type="entry name" value="Bira Bifunctional Protein, Domain 2"/>
    <property type="match status" value="1"/>
</dbReference>
<dbReference type="STRING" id="1235802.C823_02160"/>
<comment type="pathway">
    <text evidence="1">Protein modification; protein lipoylation via exogenous pathway; protein N(6)-(lipoyl)lysine from lipoate: step 2/2.</text>
</comment>
<protein>
    <submittedName>
        <fullName evidence="3">Lipoyltransferase and lipoate-protein ligase</fullName>
    </submittedName>
</protein>
<keyword evidence="3" id="KW-0436">Ligase</keyword>
<name>N2AIC6_9FIRM</name>
<accession>N2AIC6</accession>
<reference evidence="3 4" key="1">
    <citation type="journal article" date="2014" name="Genome Announc.">
        <title>Draft genome sequences of the altered schaedler flora, a defined bacterial community from gnotobiotic mice.</title>
        <authorList>
            <person name="Wannemuehler M.J."/>
            <person name="Overstreet A.M."/>
            <person name="Ward D.V."/>
            <person name="Phillips G.J."/>
        </authorList>
    </citation>
    <scope>NUCLEOTIDE SEQUENCE [LARGE SCALE GENOMIC DNA]</scope>
    <source>
        <strain evidence="3 4">ASF492</strain>
    </source>
</reference>
<evidence type="ECO:0000313" key="4">
    <source>
        <dbReference type="Proteomes" id="UP000012589"/>
    </source>
</evidence>
<dbReference type="eggNOG" id="COG0095">
    <property type="taxonomic scope" value="Bacteria"/>
</dbReference>